<dbReference type="Gene3D" id="1.10.10.10">
    <property type="entry name" value="Winged helix-like DNA-binding domain superfamily/Winged helix DNA-binding domain"/>
    <property type="match status" value="1"/>
</dbReference>
<organism evidence="5 6">
    <name type="scientific">Halomarina halobia</name>
    <dbReference type="NCBI Taxonomy" id="3033386"/>
    <lineage>
        <taxon>Archaea</taxon>
        <taxon>Methanobacteriati</taxon>
        <taxon>Methanobacteriota</taxon>
        <taxon>Stenosarchaea group</taxon>
        <taxon>Halobacteria</taxon>
        <taxon>Halobacteriales</taxon>
        <taxon>Natronomonadaceae</taxon>
        <taxon>Halomarina</taxon>
    </lineage>
</organism>
<dbReference type="InterPro" id="IPR036388">
    <property type="entry name" value="WH-like_DNA-bd_sf"/>
</dbReference>
<keyword evidence="3" id="KW-0804">Transcription</keyword>
<evidence type="ECO:0000259" key="4">
    <source>
        <dbReference type="Pfam" id="PF13404"/>
    </source>
</evidence>
<feature type="domain" description="HTH asnC-type" evidence="4">
    <location>
        <begin position="9"/>
        <end position="35"/>
    </location>
</feature>
<dbReference type="EMBL" id="JBHTBF010000003">
    <property type="protein sequence ID" value="MFC7318662.1"/>
    <property type="molecule type" value="Genomic_DNA"/>
</dbReference>
<dbReference type="InterPro" id="IPR019888">
    <property type="entry name" value="Tscrpt_reg_AsnC-like"/>
</dbReference>
<dbReference type="SMART" id="SM00344">
    <property type="entry name" value="HTH_ASNC"/>
    <property type="match status" value="1"/>
</dbReference>
<accession>A0ABD6AE07</accession>
<dbReference type="Proteomes" id="UP001596547">
    <property type="component" value="Unassembled WGS sequence"/>
</dbReference>
<keyword evidence="2" id="KW-0238">DNA-binding</keyword>
<evidence type="ECO:0000256" key="2">
    <source>
        <dbReference type="ARBA" id="ARBA00023125"/>
    </source>
</evidence>
<keyword evidence="6" id="KW-1185">Reference proteome</keyword>
<sequence>MSTGKIGDIDELDRLILKVLANDPRAPYSDIAEAIAEEGHEMSSEGIRYRVSKLLDQTSIFFLLSPGGHDWEIVRLAISVSDEPGAKEAAFEAVSGMPFWLVCRGVGSYDLYAAATAPSNVEVDSLLREVEELDSVVGVDYSIETQRDTNVDDYLSPEQLS</sequence>
<reference evidence="5 6" key="1">
    <citation type="journal article" date="2019" name="Int. J. Syst. Evol. Microbiol.">
        <title>The Global Catalogue of Microorganisms (GCM) 10K type strain sequencing project: providing services to taxonomists for standard genome sequencing and annotation.</title>
        <authorList>
            <consortium name="The Broad Institute Genomics Platform"/>
            <consortium name="The Broad Institute Genome Sequencing Center for Infectious Disease"/>
            <person name="Wu L."/>
            <person name="Ma J."/>
        </authorList>
    </citation>
    <scope>NUCLEOTIDE SEQUENCE [LARGE SCALE GENOMIC DNA]</scope>
    <source>
        <strain evidence="5 6">PSR21</strain>
    </source>
</reference>
<dbReference type="Pfam" id="PF13404">
    <property type="entry name" value="HTH_AsnC-type"/>
    <property type="match status" value="1"/>
</dbReference>
<evidence type="ECO:0000313" key="6">
    <source>
        <dbReference type="Proteomes" id="UP001596547"/>
    </source>
</evidence>
<dbReference type="GeneID" id="79317149"/>
<gene>
    <name evidence="5" type="ORF">ACFQPE_17955</name>
</gene>
<proteinExistence type="predicted"/>
<keyword evidence="1" id="KW-0805">Transcription regulation</keyword>
<dbReference type="RefSeq" id="WP_276306499.1">
    <property type="nucleotide sequence ID" value="NZ_CP119993.1"/>
</dbReference>
<dbReference type="GO" id="GO:0003677">
    <property type="term" value="F:DNA binding"/>
    <property type="evidence" value="ECO:0007669"/>
    <property type="project" value="UniProtKB-KW"/>
</dbReference>
<protein>
    <submittedName>
        <fullName evidence="5">Lrp/AsnC family transcriptional regulator</fullName>
    </submittedName>
</protein>
<name>A0ABD6AE07_9EURY</name>
<comment type="caution">
    <text evidence="5">The sequence shown here is derived from an EMBL/GenBank/DDBJ whole genome shotgun (WGS) entry which is preliminary data.</text>
</comment>
<evidence type="ECO:0000256" key="3">
    <source>
        <dbReference type="ARBA" id="ARBA00023163"/>
    </source>
</evidence>
<dbReference type="InterPro" id="IPR000485">
    <property type="entry name" value="AsnC-type_HTH_dom"/>
</dbReference>
<evidence type="ECO:0000313" key="5">
    <source>
        <dbReference type="EMBL" id="MFC7318662.1"/>
    </source>
</evidence>
<evidence type="ECO:0000256" key="1">
    <source>
        <dbReference type="ARBA" id="ARBA00023015"/>
    </source>
</evidence>
<dbReference type="AlphaFoldDB" id="A0ABD6AE07"/>